<evidence type="ECO:0000313" key="2">
    <source>
        <dbReference type="EMBL" id="PBK71295.1"/>
    </source>
</evidence>
<name>A0A2H3BKA1_9AGAR</name>
<organism evidence="2 3">
    <name type="scientific">Armillaria solidipes</name>
    <dbReference type="NCBI Taxonomy" id="1076256"/>
    <lineage>
        <taxon>Eukaryota</taxon>
        <taxon>Fungi</taxon>
        <taxon>Dikarya</taxon>
        <taxon>Basidiomycota</taxon>
        <taxon>Agaricomycotina</taxon>
        <taxon>Agaricomycetes</taxon>
        <taxon>Agaricomycetidae</taxon>
        <taxon>Agaricales</taxon>
        <taxon>Marasmiineae</taxon>
        <taxon>Physalacriaceae</taxon>
        <taxon>Armillaria</taxon>
    </lineage>
</organism>
<dbReference type="Proteomes" id="UP000218334">
    <property type="component" value="Unassembled WGS sequence"/>
</dbReference>
<evidence type="ECO:0000313" key="3">
    <source>
        <dbReference type="Proteomes" id="UP000218334"/>
    </source>
</evidence>
<gene>
    <name evidence="2" type="ORF">ARMSODRAFT_70797</name>
</gene>
<feature type="region of interest" description="Disordered" evidence="1">
    <location>
        <begin position="56"/>
        <end position="78"/>
    </location>
</feature>
<sequence length="78" mass="8698">MPRVAACPIVCCLRKGRPCQVNVPTVLYLFYLSSIIRTNKSSIYLPPLLSPNVPPCRSPQIKQRRPASILNPLWSAPP</sequence>
<keyword evidence="3" id="KW-1185">Reference proteome</keyword>
<proteinExistence type="predicted"/>
<reference evidence="3" key="1">
    <citation type="journal article" date="2017" name="Nat. Ecol. Evol.">
        <title>Genome expansion and lineage-specific genetic innovations in the forest pathogenic fungi Armillaria.</title>
        <authorList>
            <person name="Sipos G."/>
            <person name="Prasanna A.N."/>
            <person name="Walter M.C."/>
            <person name="O'Connor E."/>
            <person name="Balint B."/>
            <person name="Krizsan K."/>
            <person name="Kiss B."/>
            <person name="Hess J."/>
            <person name="Varga T."/>
            <person name="Slot J."/>
            <person name="Riley R."/>
            <person name="Boka B."/>
            <person name="Rigling D."/>
            <person name="Barry K."/>
            <person name="Lee J."/>
            <person name="Mihaltcheva S."/>
            <person name="LaButti K."/>
            <person name="Lipzen A."/>
            <person name="Waldron R."/>
            <person name="Moloney N.M."/>
            <person name="Sperisen C."/>
            <person name="Kredics L."/>
            <person name="Vagvoelgyi C."/>
            <person name="Patrignani A."/>
            <person name="Fitzpatrick D."/>
            <person name="Nagy I."/>
            <person name="Doyle S."/>
            <person name="Anderson J.B."/>
            <person name="Grigoriev I.V."/>
            <person name="Gueldener U."/>
            <person name="Muensterkoetter M."/>
            <person name="Nagy L.G."/>
        </authorList>
    </citation>
    <scope>NUCLEOTIDE SEQUENCE [LARGE SCALE GENOMIC DNA]</scope>
    <source>
        <strain evidence="3">28-4</strain>
    </source>
</reference>
<evidence type="ECO:0000256" key="1">
    <source>
        <dbReference type="SAM" id="MobiDB-lite"/>
    </source>
</evidence>
<dbReference type="EMBL" id="KZ293424">
    <property type="protein sequence ID" value="PBK71295.1"/>
    <property type="molecule type" value="Genomic_DNA"/>
</dbReference>
<dbReference type="AlphaFoldDB" id="A0A2H3BKA1"/>
<protein>
    <submittedName>
        <fullName evidence="2">Uncharacterized protein</fullName>
    </submittedName>
</protein>
<accession>A0A2H3BKA1</accession>